<keyword evidence="1" id="KW-1133">Transmembrane helix</keyword>
<dbReference type="InterPro" id="IPR010331">
    <property type="entry name" value="ExoD"/>
</dbReference>
<feature type="transmembrane region" description="Helical" evidence="1">
    <location>
        <begin position="69"/>
        <end position="86"/>
    </location>
</feature>
<dbReference type="OrthoDB" id="8635607at2"/>
<protein>
    <submittedName>
        <fullName evidence="2">Uncharacterized conserved protein</fullName>
    </submittedName>
</protein>
<dbReference type="STRING" id="574349.SAMN05443545_106176"/>
<evidence type="ECO:0000313" key="3">
    <source>
        <dbReference type="Proteomes" id="UP000198500"/>
    </source>
</evidence>
<name>A0A1H3D2Z7_9GAMM</name>
<dbReference type="PIRSF" id="PIRSF033239">
    <property type="entry name" value="ExoD"/>
    <property type="match status" value="1"/>
</dbReference>
<keyword evidence="1" id="KW-0472">Membrane</keyword>
<dbReference type="Proteomes" id="UP000198500">
    <property type="component" value="Unassembled WGS sequence"/>
</dbReference>
<dbReference type="PANTHER" id="PTHR41795:SF1">
    <property type="entry name" value="EXOPOLYSACCHARIDE SYNTHESIS PROTEIN"/>
    <property type="match status" value="1"/>
</dbReference>
<evidence type="ECO:0000256" key="1">
    <source>
        <dbReference type="SAM" id="Phobius"/>
    </source>
</evidence>
<dbReference type="EMBL" id="FNNI01000006">
    <property type="protein sequence ID" value="SDX60781.1"/>
    <property type="molecule type" value="Genomic_DNA"/>
</dbReference>
<dbReference type="AlphaFoldDB" id="A0A1H3D2Z7"/>
<organism evidence="2 3">
    <name type="scientific">Aidingimonas halophila</name>
    <dbReference type="NCBI Taxonomy" id="574349"/>
    <lineage>
        <taxon>Bacteria</taxon>
        <taxon>Pseudomonadati</taxon>
        <taxon>Pseudomonadota</taxon>
        <taxon>Gammaproteobacteria</taxon>
        <taxon>Oceanospirillales</taxon>
        <taxon>Halomonadaceae</taxon>
        <taxon>Aidingimonas</taxon>
    </lineage>
</organism>
<accession>A0A1H3D2Z7</accession>
<dbReference type="RefSeq" id="WP_092570314.1">
    <property type="nucleotide sequence ID" value="NZ_BMXH01000005.1"/>
</dbReference>
<gene>
    <name evidence="2" type="ORF">SAMN05443545_106176</name>
</gene>
<evidence type="ECO:0000313" key="2">
    <source>
        <dbReference type="EMBL" id="SDX60781.1"/>
    </source>
</evidence>
<proteinExistence type="predicted"/>
<feature type="transmembrane region" description="Helical" evidence="1">
    <location>
        <begin position="47"/>
        <end position="63"/>
    </location>
</feature>
<dbReference type="PANTHER" id="PTHR41795">
    <property type="entry name" value="EXOPOLYSACCHARIDE SYNTHESIS PROTEIN"/>
    <property type="match status" value="1"/>
</dbReference>
<sequence>MNHTPSLDEQGNVSSIEDLLDCLDGADHDGGRTSVDHILSAVGRRSFGPLLLLAGLITLAPVIGDIPGVPTLMAVLVVLVAIQLLLGRDHFWLPAWLLDRSLARDKLDRAVAWMRKPARAIDRVLHPRLRFLTQGLGALGISVMCILIALAMPPMEIIPFTANGAGLALTVFGLALIANDGLMALLGYVITLGTLALVIVNLM</sequence>
<reference evidence="2 3" key="1">
    <citation type="submission" date="2016-10" db="EMBL/GenBank/DDBJ databases">
        <authorList>
            <person name="de Groot N.N."/>
        </authorList>
    </citation>
    <scope>NUCLEOTIDE SEQUENCE [LARGE SCALE GENOMIC DNA]</scope>
    <source>
        <strain evidence="2 3">DSM 19219</strain>
    </source>
</reference>
<feature type="transmembrane region" description="Helical" evidence="1">
    <location>
        <begin position="131"/>
        <end position="151"/>
    </location>
</feature>
<keyword evidence="3" id="KW-1185">Reference proteome</keyword>
<feature type="transmembrane region" description="Helical" evidence="1">
    <location>
        <begin position="185"/>
        <end position="202"/>
    </location>
</feature>
<feature type="transmembrane region" description="Helical" evidence="1">
    <location>
        <begin position="157"/>
        <end position="178"/>
    </location>
</feature>
<keyword evidence="1" id="KW-0812">Transmembrane</keyword>
<dbReference type="Pfam" id="PF06055">
    <property type="entry name" value="ExoD"/>
    <property type="match status" value="1"/>
</dbReference>